<keyword evidence="3" id="KW-0269">Exonuclease</keyword>
<accession>A0A3L8P7G4</accession>
<sequence length="336" mass="35453">MRATRVVAGALATVLVAGALLLSALRLVDTAARWPAMLASFAAYGLVGFVAYLVLATLLFRGTGARARSWLVGGVVVCLVGSLVQVAWNLPLFRGDGARRADLTVMTANLQFGNADAAAVVRAARRSGAAVLVLEEVTFGEQPRLEQAGLRRTFGYVTGLPDQSAAGTLIYSRYPLSGQRRLGISNGGVAARVEAPRPFELLAVHPGQPRNSPANWQHDLATIRTLARAAVRSGPTLVVGDFNATRDHVAFRRVLGAGLADAAEQAGSGWQPTWPESIPISGPGGTVRGTWLRPLIAIDHVLLSHQFRAVSTSTVQLPGSDHRALVARLDTRGLPG</sequence>
<dbReference type="RefSeq" id="WP_121804764.1">
    <property type="nucleotide sequence ID" value="NZ_RDBE01000001.1"/>
</dbReference>
<evidence type="ECO:0000313" key="3">
    <source>
        <dbReference type="EMBL" id="RLV51084.1"/>
    </source>
</evidence>
<evidence type="ECO:0000256" key="1">
    <source>
        <dbReference type="SAM" id="Phobius"/>
    </source>
</evidence>
<keyword evidence="4" id="KW-1185">Reference proteome</keyword>
<keyword evidence="3" id="KW-0540">Nuclease</keyword>
<dbReference type="SUPFAM" id="SSF56219">
    <property type="entry name" value="DNase I-like"/>
    <property type="match status" value="1"/>
</dbReference>
<organism evidence="3 4">
    <name type="scientific">Nocardioides mangrovicus</name>
    <dbReference type="NCBI Taxonomy" id="2478913"/>
    <lineage>
        <taxon>Bacteria</taxon>
        <taxon>Bacillati</taxon>
        <taxon>Actinomycetota</taxon>
        <taxon>Actinomycetes</taxon>
        <taxon>Propionibacteriales</taxon>
        <taxon>Nocardioidaceae</taxon>
        <taxon>Nocardioides</taxon>
    </lineage>
</organism>
<feature type="transmembrane region" description="Helical" evidence="1">
    <location>
        <begin position="36"/>
        <end position="58"/>
    </location>
</feature>
<reference evidence="3 4" key="1">
    <citation type="submission" date="2018-10" db="EMBL/GenBank/DDBJ databases">
        <title>Marmoricola sp. 4Q3S-7 whole genome shotgun sequence.</title>
        <authorList>
            <person name="Li F."/>
        </authorList>
    </citation>
    <scope>NUCLEOTIDE SEQUENCE [LARGE SCALE GENOMIC DNA]</scope>
    <source>
        <strain evidence="3 4">4Q3S-7</strain>
    </source>
</reference>
<comment type="caution">
    <text evidence="3">The sequence shown here is derived from an EMBL/GenBank/DDBJ whole genome shotgun (WGS) entry which is preliminary data.</text>
</comment>
<keyword evidence="1" id="KW-0812">Transmembrane</keyword>
<name>A0A3L8P7G4_9ACTN</name>
<feature type="domain" description="Endonuclease/exonuclease/phosphatase" evidence="2">
    <location>
        <begin position="106"/>
        <end position="322"/>
    </location>
</feature>
<dbReference type="OrthoDB" id="2340043at2"/>
<evidence type="ECO:0000313" key="4">
    <source>
        <dbReference type="Proteomes" id="UP000281708"/>
    </source>
</evidence>
<dbReference type="AlphaFoldDB" id="A0A3L8P7G4"/>
<dbReference type="Proteomes" id="UP000281708">
    <property type="component" value="Unassembled WGS sequence"/>
</dbReference>
<keyword evidence="1" id="KW-1133">Transmembrane helix</keyword>
<dbReference type="InterPro" id="IPR036691">
    <property type="entry name" value="Endo/exonu/phosph_ase_sf"/>
</dbReference>
<dbReference type="Gene3D" id="3.60.10.10">
    <property type="entry name" value="Endonuclease/exonuclease/phosphatase"/>
    <property type="match status" value="1"/>
</dbReference>
<keyword evidence="1" id="KW-0472">Membrane</keyword>
<keyword evidence="3" id="KW-0378">Hydrolase</keyword>
<gene>
    <name evidence="3" type="ORF">D9V37_03965</name>
</gene>
<evidence type="ECO:0000259" key="2">
    <source>
        <dbReference type="Pfam" id="PF03372"/>
    </source>
</evidence>
<dbReference type="InterPro" id="IPR005135">
    <property type="entry name" value="Endo/exonuclease/phosphatase"/>
</dbReference>
<dbReference type="GO" id="GO:0004519">
    <property type="term" value="F:endonuclease activity"/>
    <property type="evidence" value="ECO:0007669"/>
    <property type="project" value="UniProtKB-KW"/>
</dbReference>
<dbReference type="Pfam" id="PF03372">
    <property type="entry name" value="Exo_endo_phos"/>
    <property type="match status" value="1"/>
</dbReference>
<dbReference type="GO" id="GO:0004527">
    <property type="term" value="F:exonuclease activity"/>
    <property type="evidence" value="ECO:0007669"/>
    <property type="project" value="UniProtKB-KW"/>
</dbReference>
<keyword evidence="3" id="KW-0255">Endonuclease</keyword>
<proteinExistence type="predicted"/>
<feature type="transmembrane region" description="Helical" evidence="1">
    <location>
        <begin position="70"/>
        <end position="90"/>
    </location>
</feature>
<protein>
    <submittedName>
        <fullName evidence="3">Endonuclease/exonuclease/phosphatase family protein</fullName>
    </submittedName>
</protein>
<dbReference type="EMBL" id="RDBE01000001">
    <property type="protein sequence ID" value="RLV51084.1"/>
    <property type="molecule type" value="Genomic_DNA"/>
</dbReference>